<evidence type="ECO:0000313" key="1">
    <source>
        <dbReference type="EMBL" id="GEM77646.1"/>
    </source>
</evidence>
<gene>
    <name evidence="1" type="ORF">VSA01S_37580</name>
</gene>
<dbReference type="AlphaFoldDB" id="A0A511QKS6"/>
<keyword evidence="2" id="KW-1185">Reference proteome</keyword>
<accession>A0A511QKS6</accession>
<dbReference type="Proteomes" id="UP000321922">
    <property type="component" value="Unassembled WGS sequence"/>
</dbReference>
<dbReference type="OrthoDB" id="5900139at2"/>
<dbReference type="RefSeq" id="WP_050567489.1">
    <property type="nucleotide sequence ID" value="NZ_BAOJ01000258.1"/>
</dbReference>
<protein>
    <submittedName>
        <fullName evidence="1">Uncharacterized protein</fullName>
    </submittedName>
</protein>
<evidence type="ECO:0000313" key="2">
    <source>
        <dbReference type="Proteomes" id="UP000321922"/>
    </source>
</evidence>
<dbReference type="EMBL" id="BJXJ01000078">
    <property type="protein sequence ID" value="GEM77646.1"/>
    <property type="molecule type" value="Genomic_DNA"/>
</dbReference>
<name>A0A511QKS6_9VIBR</name>
<sequence>MSDVAFVLDEQEEITLLDIEPVQSNQQKETMTVPAYEFLQRCHLPLYFRARIRELRLGDTFFMGSIRKKYDAEDIESDGIVLEGFSEVYVRKERGGYKLFATWAMIESSSTPYSAFSVEFKLERGNFIFKGRQLEAQLKGICLVSRLIQRLIKGADNVKLEDFTHLNTDPFFMGVRVDKNRVFFFDDGIYKKSARLLPEEMMPITLAEHTVNIFRIMGMIGFYE</sequence>
<reference evidence="1 2" key="1">
    <citation type="submission" date="2019-07" db="EMBL/GenBank/DDBJ databases">
        <title>Whole genome shotgun sequence of Vibrio sagamiensis NBRC 104589.</title>
        <authorList>
            <person name="Hosoyama A."/>
            <person name="Uohara A."/>
            <person name="Ohji S."/>
            <person name="Ichikawa N."/>
        </authorList>
    </citation>
    <scope>NUCLEOTIDE SEQUENCE [LARGE SCALE GENOMIC DNA]</scope>
    <source>
        <strain evidence="1 2">NBRC 104589</strain>
    </source>
</reference>
<proteinExistence type="predicted"/>
<comment type="caution">
    <text evidence="1">The sequence shown here is derived from an EMBL/GenBank/DDBJ whole genome shotgun (WGS) entry which is preliminary data.</text>
</comment>
<organism evidence="1 2">
    <name type="scientific">Vibrio sagamiensis NBRC 104589</name>
    <dbReference type="NCBI Taxonomy" id="1219064"/>
    <lineage>
        <taxon>Bacteria</taxon>
        <taxon>Pseudomonadati</taxon>
        <taxon>Pseudomonadota</taxon>
        <taxon>Gammaproteobacteria</taxon>
        <taxon>Vibrionales</taxon>
        <taxon>Vibrionaceae</taxon>
        <taxon>Vibrio</taxon>
    </lineage>
</organism>